<dbReference type="RefSeq" id="WP_157562686.1">
    <property type="nucleotide sequence ID" value="NZ_WPIK01000001.1"/>
</dbReference>
<dbReference type="Proteomes" id="UP000462014">
    <property type="component" value="Unassembled WGS sequence"/>
</dbReference>
<gene>
    <name evidence="1" type="ORF">GO621_00145</name>
</gene>
<name>A0A7K1SRL8_9SPHI</name>
<keyword evidence="2" id="KW-1185">Reference proteome</keyword>
<comment type="caution">
    <text evidence="1">The sequence shown here is derived from an EMBL/GenBank/DDBJ whole genome shotgun (WGS) entry which is preliminary data.</text>
</comment>
<reference evidence="1 2" key="1">
    <citation type="submission" date="2019-12" db="EMBL/GenBank/DDBJ databases">
        <title>Mucilaginibacter sp. HMF7410 genome sequencing and assembly.</title>
        <authorList>
            <person name="Kang H."/>
            <person name="Cha I."/>
            <person name="Kim H."/>
            <person name="Joh K."/>
        </authorList>
    </citation>
    <scope>NUCLEOTIDE SEQUENCE [LARGE SCALE GENOMIC DNA]</scope>
    <source>
        <strain evidence="1 2">HMF7410</strain>
    </source>
</reference>
<sequence length="79" mass="9249">MNIEAEKIELLKLILETEDEAVIQEIKSVFKKQELDFWNQLPDSVKVSINRGIEDVEAGRTQKHDQVMQELKDRYGFNS</sequence>
<evidence type="ECO:0008006" key="3">
    <source>
        <dbReference type="Google" id="ProtNLM"/>
    </source>
</evidence>
<evidence type="ECO:0000313" key="1">
    <source>
        <dbReference type="EMBL" id="MVN19941.1"/>
    </source>
</evidence>
<evidence type="ECO:0000313" key="2">
    <source>
        <dbReference type="Proteomes" id="UP000462014"/>
    </source>
</evidence>
<protein>
    <recommendedName>
        <fullName evidence="3">Addiction module protein</fullName>
    </recommendedName>
</protein>
<proteinExistence type="predicted"/>
<accession>A0A7K1SRL8</accession>
<dbReference type="AlphaFoldDB" id="A0A7K1SRL8"/>
<organism evidence="1 2">
    <name type="scientific">Mucilaginibacter arboris</name>
    <dbReference type="NCBI Taxonomy" id="2682090"/>
    <lineage>
        <taxon>Bacteria</taxon>
        <taxon>Pseudomonadati</taxon>
        <taxon>Bacteroidota</taxon>
        <taxon>Sphingobacteriia</taxon>
        <taxon>Sphingobacteriales</taxon>
        <taxon>Sphingobacteriaceae</taxon>
        <taxon>Mucilaginibacter</taxon>
    </lineage>
</organism>
<dbReference type="EMBL" id="WPIK01000001">
    <property type="protein sequence ID" value="MVN19941.1"/>
    <property type="molecule type" value="Genomic_DNA"/>
</dbReference>